<name>A0A9P6JCA9_MORAP</name>
<protein>
    <submittedName>
        <fullName evidence="7">Uncharacterized protein</fullName>
    </submittedName>
</protein>
<feature type="transmembrane region" description="Helical" evidence="6">
    <location>
        <begin position="24"/>
        <end position="44"/>
    </location>
</feature>
<keyword evidence="3 6" id="KW-1133">Transmembrane helix</keyword>
<feature type="transmembrane region" description="Helical" evidence="6">
    <location>
        <begin position="150"/>
        <end position="172"/>
    </location>
</feature>
<sequence length="280" mass="31311">MQILRAQSSQAGSMQHGITLTPTLSVGIDIMGIGVVVVSIMGLLGVAKGCKRLMNLYFMLVLCFIAIQVVYAIAGFMSGTNWILEALEKSWDRAYNTDEGLIRDLQTEFHCQGFSSQDDRAVLVPRSVEGPIPFCADILQQRFGKRLRRLGSLILCIRLIQLTGVLLLSILFKHLAMMEQTEDEQADSGDEEFGYFKSEKQLEDESARVPLLSCEDEDLPRYSVEDAHGEVSEGSYDDSDDDSDDDAECEESPGRFDTYHYYRGLSECADDKFAPQVFVQ</sequence>
<dbReference type="OrthoDB" id="2422716at2759"/>
<dbReference type="GO" id="GO:0016020">
    <property type="term" value="C:membrane"/>
    <property type="evidence" value="ECO:0007669"/>
    <property type="project" value="UniProtKB-SubCell"/>
</dbReference>
<evidence type="ECO:0000256" key="5">
    <source>
        <dbReference type="SAM" id="MobiDB-lite"/>
    </source>
</evidence>
<dbReference type="PRINTS" id="PR00259">
    <property type="entry name" value="TMFOUR"/>
</dbReference>
<evidence type="ECO:0000256" key="2">
    <source>
        <dbReference type="ARBA" id="ARBA00022692"/>
    </source>
</evidence>
<feature type="region of interest" description="Disordered" evidence="5">
    <location>
        <begin position="223"/>
        <end position="254"/>
    </location>
</feature>
<evidence type="ECO:0000256" key="1">
    <source>
        <dbReference type="ARBA" id="ARBA00004141"/>
    </source>
</evidence>
<dbReference type="Pfam" id="PF00335">
    <property type="entry name" value="Tetraspanin"/>
    <property type="match status" value="1"/>
</dbReference>
<reference evidence="7" key="1">
    <citation type="journal article" date="2020" name="Fungal Divers.">
        <title>Resolving the Mortierellaceae phylogeny through synthesis of multi-gene phylogenetics and phylogenomics.</title>
        <authorList>
            <person name="Vandepol N."/>
            <person name="Liber J."/>
            <person name="Desiro A."/>
            <person name="Na H."/>
            <person name="Kennedy M."/>
            <person name="Barry K."/>
            <person name="Grigoriev I.V."/>
            <person name="Miller A.N."/>
            <person name="O'Donnell K."/>
            <person name="Stajich J.E."/>
            <person name="Bonito G."/>
        </authorList>
    </citation>
    <scope>NUCLEOTIDE SEQUENCE</scope>
    <source>
        <strain evidence="7">CK1249</strain>
    </source>
</reference>
<evidence type="ECO:0000256" key="3">
    <source>
        <dbReference type="ARBA" id="ARBA00022989"/>
    </source>
</evidence>
<gene>
    <name evidence="7" type="ORF">BGZ70_000330</name>
</gene>
<feature type="transmembrane region" description="Helical" evidence="6">
    <location>
        <begin position="56"/>
        <end position="77"/>
    </location>
</feature>
<accession>A0A9P6JCA9</accession>
<evidence type="ECO:0000313" key="8">
    <source>
        <dbReference type="Proteomes" id="UP000738359"/>
    </source>
</evidence>
<evidence type="ECO:0000256" key="6">
    <source>
        <dbReference type="SAM" id="Phobius"/>
    </source>
</evidence>
<comment type="caution">
    <text evidence="7">The sequence shown here is derived from an EMBL/GenBank/DDBJ whole genome shotgun (WGS) entry which is preliminary data.</text>
</comment>
<dbReference type="InterPro" id="IPR018499">
    <property type="entry name" value="Tetraspanin/Peripherin"/>
</dbReference>
<evidence type="ECO:0000256" key="4">
    <source>
        <dbReference type="ARBA" id="ARBA00023136"/>
    </source>
</evidence>
<dbReference type="AlphaFoldDB" id="A0A9P6JCA9"/>
<proteinExistence type="predicted"/>
<keyword evidence="2 6" id="KW-0812">Transmembrane</keyword>
<dbReference type="Proteomes" id="UP000738359">
    <property type="component" value="Unassembled WGS sequence"/>
</dbReference>
<organism evidence="7 8">
    <name type="scientific">Mortierella alpina</name>
    <name type="common">Oleaginous fungus</name>
    <name type="synonym">Mortierella renispora</name>
    <dbReference type="NCBI Taxonomy" id="64518"/>
    <lineage>
        <taxon>Eukaryota</taxon>
        <taxon>Fungi</taxon>
        <taxon>Fungi incertae sedis</taxon>
        <taxon>Mucoromycota</taxon>
        <taxon>Mortierellomycotina</taxon>
        <taxon>Mortierellomycetes</taxon>
        <taxon>Mortierellales</taxon>
        <taxon>Mortierellaceae</taxon>
        <taxon>Mortierella</taxon>
    </lineage>
</organism>
<keyword evidence="8" id="KW-1185">Reference proteome</keyword>
<feature type="compositionally biased region" description="Acidic residues" evidence="5">
    <location>
        <begin position="235"/>
        <end position="251"/>
    </location>
</feature>
<comment type="subcellular location">
    <subcellularLocation>
        <location evidence="1">Membrane</location>
        <topology evidence="1">Multi-pass membrane protein</topology>
    </subcellularLocation>
</comment>
<dbReference type="EMBL" id="JAAAHY010000106">
    <property type="protein sequence ID" value="KAF9967041.1"/>
    <property type="molecule type" value="Genomic_DNA"/>
</dbReference>
<evidence type="ECO:0000313" key="7">
    <source>
        <dbReference type="EMBL" id="KAF9967041.1"/>
    </source>
</evidence>
<keyword evidence="4 6" id="KW-0472">Membrane</keyword>